<evidence type="ECO:0000313" key="9">
    <source>
        <dbReference type="Proteomes" id="UP001312865"/>
    </source>
</evidence>
<keyword evidence="9" id="KW-1185">Reference proteome</keyword>
<dbReference type="RefSeq" id="WP_336584929.1">
    <property type="nucleotide sequence ID" value="NZ_JBBAXC010000001.1"/>
</dbReference>
<comment type="similarity">
    <text evidence="6">Belongs to the TVP38/TMEM64 family.</text>
</comment>
<feature type="transmembrane region" description="Helical" evidence="6">
    <location>
        <begin position="58"/>
        <end position="76"/>
    </location>
</feature>
<evidence type="ECO:0000256" key="5">
    <source>
        <dbReference type="ARBA" id="ARBA00023136"/>
    </source>
</evidence>
<protein>
    <recommendedName>
        <fullName evidence="6">TVP38/TMEM64 family membrane protein</fullName>
    </recommendedName>
</protein>
<dbReference type="Pfam" id="PF09335">
    <property type="entry name" value="VTT_dom"/>
    <property type="match status" value="1"/>
</dbReference>
<evidence type="ECO:0000256" key="1">
    <source>
        <dbReference type="ARBA" id="ARBA00004651"/>
    </source>
</evidence>
<feature type="domain" description="VTT" evidence="7">
    <location>
        <begin position="37"/>
        <end position="149"/>
    </location>
</feature>
<dbReference type="EMBL" id="JBBAXC010000001">
    <property type="protein sequence ID" value="MEI5905511.1"/>
    <property type="molecule type" value="Genomic_DNA"/>
</dbReference>
<dbReference type="PANTHER" id="PTHR12677">
    <property type="entry name" value="GOLGI APPARATUS MEMBRANE PROTEIN TVP38-RELATED"/>
    <property type="match status" value="1"/>
</dbReference>
<accession>A0ABU8H863</accession>
<evidence type="ECO:0000256" key="2">
    <source>
        <dbReference type="ARBA" id="ARBA00022475"/>
    </source>
</evidence>
<evidence type="ECO:0000256" key="3">
    <source>
        <dbReference type="ARBA" id="ARBA00022692"/>
    </source>
</evidence>
<sequence length="190" mass="21978">MDSKTMLLFSFVETWGILAPLAFILFHVLRQFLFIPVILVCMAGGVLFGSLLGTLYSIIGLTLLSSLFFIGIHKFPKFYEKLLLMKNKWFGPHARLTVGQITVLRLIPFVHYQLLNVCLMERRKGFKEYVKSSFLTNLPLAFFYTVFGEFISEFTPSMIVLILLALGVLLYVLREKVTVMKWKEFFQPMN</sequence>
<keyword evidence="3 6" id="KW-0812">Transmembrane</keyword>
<feature type="transmembrane region" description="Helical" evidence="6">
    <location>
        <begin position="154"/>
        <end position="173"/>
    </location>
</feature>
<comment type="caution">
    <text evidence="6">Lacks conserved residue(s) required for the propagation of feature annotation.</text>
</comment>
<evidence type="ECO:0000259" key="7">
    <source>
        <dbReference type="Pfam" id="PF09335"/>
    </source>
</evidence>
<keyword evidence="4 6" id="KW-1133">Transmembrane helix</keyword>
<proteinExistence type="inferred from homology"/>
<gene>
    <name evidence="8" type="ORF">WAK64_00335</name>
</gene>
<keyword evidence="5 6" id="KW-0472">Membrane</keyword>
<dbReference type="Proteomes" id="UP001312865">
    <property type="component" value="Unassembled WGS sequence"/>
</dbReference>
<evidence type="ECO:0000313" key="8">
    <source>
        <dbReference type="EMBL" id="MEI5905511.1"/>
    </source>
</evidence>
<name>A0ABU8H863_9BACI</name>
<reference evidence="8 9" key="1">
    <citation type="journal article" date="2018" name="J. Microbiol.">
        <title>Bacillus spongiae sp. nov., isolated from sponge of Jeju Island.</title>
        <authorList>
            <person name="Lee G.E."/>
            <person name="Im W.T."/>
            <person name="Park J.S."/>
        </authorList>
    </citation>
    <scope>NUCLEOTIDE SEQUENCE [LARGE SCALE GENOMIC DNA]</scope>
    <source>
        <strain evidence="8 9">135PIL107-10</strain>
    </source>
</reference>
<feature type="transmembrane region" description="Helical" evidence="6">
    <location>
        <begin position="129"/>
        <end position="148"/>
    </location>
</feature>
<keyword evidence="2 6" id="KW-1003">Cell membrane</keyword>
<comment type="subcellular location">
    <subcellularLocation>
        <location evidence="1 6">Cell membrane</location>
        <topology evidence="1 6">Multi-pass membrane protein</topology>
    </subcellularLocation>
</comment>
<evidence type="ECO:0000256" key="4">
    <source>
        <dbReference type="ARBA" id="ARBA00022989"/>
    </source>
</evidence>
<evidence type="ECO:0000256" key="6">
    <source>
        <dbReference type="RuleBase" id="RU366058"/>
    </source>
</evidence>
<feature type="transmembrane region" description="Helical" evidence="6">
    <location>
        <begin position="6"/>
        <end position="26"/>
    </location>
</feature>
<dbReference type="InterPro" id="IPR032816">
    <property type="entry name" value="VTT_dom"/>
</dbReference>
<organism evidence="8 9">
    <name type="scientific">Bacillus spongiae</name>
    <dbReference type="NCBI Taxonomy" id="2683610"/>
    <lineage>
        <taxon>Bacteria</taxon>
        <taxon>Bacillati</taxon>
        <taxon>Bacillota</taxon>
        <taxon>Bacilli</taxon>
        <taxon>Bacillales</taxon>
        <taxon>Bacillaceae</taxon>
        <taxon>Bacillus</taxon>
    </lineage>
</organism>
<dbReference type="PANTHER" id="PTHR12677:SF59">
    <property type="entry name" value="GOLGI APPARATUS MEMBRANE PROTEIN TVP38-RELATED"/>
    <property type="match status" value="1"/>
</dbReference>
<dbReference type="InterPro" id="IPR015414">
    <property type="entry name" value="TMEM64"/>
</dbReference>
<comment type="caution">
    <text evidence="8">The sequence shown here is derived from an EMBL/GenBank/DDBJ whole genome shotgun (WGS) entry which is preliminary data.</text>
</comment>